<reference evidence="7" key="1">
    <citation type="submission" date="2021-06" db="EMBL/GenBank/DDBJ databases">
        <authorList>
            <person name="Kallberg Y."/>
            <person name="Tangrot J."/>
            <person name="Rosling A."/>
        </authorList>
    </citation>
    <scope>NUCLEOTIDE SEQUENCE</scope>
    <source>
        <strain evidence="7">IA702</strain>
    </source>
</reference>
<accession>A0A9N9GI74</accession>
<organism evidence="7 8">
    <name type="scientific">Paraglomus occultum</name>
    <dbReference type="NCBI Taxonomy" id="144539"/>
    <lineage>
        <taxon>Eukaryota</taxon>
        <taxon>Fungi</taxon>
        <taxon>Fungi incertae sedis</taxon>
        <taxon>Mucoromycota</taxon>
        <taxon>Glomeromycotina</taxon>
        <taxon>Glomeromycetes</taxon>
        <taxon>Paraglomerales</taxon>
        <taxon>Paraglomeraceae</taxon>
        <taxon>Paraglomus</taxon>
    </lineage>
</organism>
<feature type="region of interest" description="Disordered" evidence="6">
    <location>
        <begin position="40"/>
        <end position="68"/>
    </location>
</feature>
<sequence length="250" mass="27946">MSYQKALHSLRPLRILTRPSLISSTSLRPSILQQQSLFHSTSRKYQLNETTKANKSNETGESKTSNEGIDDQLAAETGAPQGTRADQGEGPDTRDKQIAELKDSYLRALAEMENLRERTRREIEHTAQFAIQKFAKDLVNTVDVLNLALKSVPDDARKDAQEKNPHLHNLYTGVSMTEAELLNTLKRFGVEQMNPLGDKFDPNKHEAIFQTAVPDKEAGTVFTVEKVGYTLNGRIIRPAQVGVVKDMDNS</sequence>
<dbReference type="HAMAP" id="MF_01151">
    <property type="entry name" value="GrpE"/>
    <property type="match status" value="1"/>
</dbReference>
<evidence type="ECO:0000256" key="1">
    <source>
        <dbReference type="ARBA" id="ARBA00004305"/>
    </source>
</evidence>
<evidence type="ECO:0000256" key="2">
    <source>
        <dbReference type="ARBA" id="ARBA00009054"/>
    </source>
</evidence>
<dbReference type="FunFam" id="2.30.22.10:FF:000002">
    <property type="entry name" value="GrpE protein homolog"/>
    <property type="match status" value="1"/>
</dbReference>
<dbReference type="GO" id="GO:0042803">
    <property type="term" value="F:protein homodimerization activity"/>
    <property type="evidence" value="ECO:0007669"/>
    <property type="project" value="InterPro"/>
</dbReference>
<dbReference type="InterPro" id="IPR009012">
    <property type="entry name" value="GrpE_head"/>
</dbReference>
<dbReference type="PRINTS" id="PR00773">
    <property type="entry name" value="GRPEPROTEIN"/>
</dbReference>
<comment type="function">
    <text evidence="4">Essential component of the PAM complex, a complex required for the translocation of transit peptide-containing proteins from the inner membrane into the mitochondrial matrix in an ATP-dependent manner.</text>
</comment>
<evidence type="ECO:0000256" key="4">
    <source>
        <dbReference type="RuleBase" id="RU000640"/>
    </source>
</evidence>
<dbReference type="Proteomes" id="UP000789572">
    <property type="component" value="Unassembled WGS sequence"/>
</dbReference>
<dbReference type="EMBL" id="CAJVPJ010001919">
    <property type="protein sequence ID" value="CAG8607872.1"/>
    <property type="molecule type" value="Genomic_DNA"/>
</dbReference>
<evidence type="ECO:0000313" key="7">
    <source>
        <dbReference type="EMBL" id="CAG8607872.1"/>
    </source>
</evidence>
<dbReference type="GO" id="GO:0051082">
    <property type="term" value="F:unfolded protein binding"/>
    <property type="evidence" value="ECO:0007669"/>
    <property type="project" value="TreeGrafter"/>
</dbReference>
<comment type="caution">
    <text evidence="7">The sequence shown here is derived from an EMBL/GenBank/DDBJ whole genome shotgun (WGS) entry which is preliminary data.</text>
</comment>
<dbReference type="InterPro" id="IPR000740">
    <property type="entry name" value="GrpE"/>
</dbReference>
<dbReference type="Gene3D" id="3.90.20.20">
    <property type="match status" value="1"/>
</dbReference>
<proteinExistence type="inferred from homology"/>
<dbReference type="GO" id="GO:0001405">
    <property type="term" value="C:PAM complex, Tim23 associated import motor"/>
    <property type="evidence" value="ECO:0007669"/>
    <property type="project" value="TreeGrafter"/>
</dbReference>
<dbReference type="Pfam" id="PF01025">
    <property type="entry name" value="GrpE"/>
    <property type="match status" value="1"/>
</dbReference>
<dbReference type="GO" id="GO:0030150">
    <property type="term" value="P:protein import into mitochondrial matrix"/>
    <property type="evidence" value="ECO:0007669"/>
    <property type="project" value="TreeGrafter"/>
</dbReference>
<gene>
    <name evidence="7" type="ORF">POCULU_LOCUS7800</name>
</gene>
<dbReference type="SUPFAM" id="SSF51064">
    <property type="entry name" value="Head domain of nucleotide exchange factor GrpE"/>
    <property type="match status" value="1"/>
</dbReference>
<dbReference type="GO" id="GO:0006457">
    <property type="term" value="P:protein folding"/>
    <property type="evidence" value="ECO:0007669"/>
    <property type="project" value="InterPro"/>
</dbReference>
<dbReference type="GO" id="GO:0051087">
    <property type="term" value="F:protein-folding chaperone binding"/>
    <property type="evidence" value="ECO:0007669"/>
    <property type="project" value="InterPro"/>
</dbReference>
<protein>
    <recommendedName>
        <fullName evidence="4">GrpE protein homolog</fullName>
    </recommendedName>
</protein>
<feature type="compositionally biased region" description="Polar residues" evidence="6">
    <location>
        <begin position="40"/>
        <end position="67"/>
    </location>
</feature>
<keyword evidence="4" id="KW-0496">Mitochondrion</keyword>
<evidence type="ECO:0000256" key="6">
    <source>
        <dbReference type="SAM" id="MobiDB-lite"/>
    </source>
</evidence>
<name>A0A9N9GI74_9GLOM</name>
<dbReference type="PROSITE" id="PS01071">
    <property type="entry name" value="GRPE"/>
    <property type="match status" value="1"/>
</dbReference>
<evidence type="ECO:0000313" key="8">
    <source>
        <dbReference type="Proteomes" id="UP000789572"/>
    </source>
</evidence>
<comment type="similarity">
    <text evidence="2 5">Belongs to the GrpE family.</text>
</comment>
<dbReference type="Gene3D" id="2.30.22.10">
    <property type="entry name" value="Head domain of nucleotide exchange factor GrpE"/>
    <property type="match status" value="1"/>
</dbReference>
<dbReference type="SUPFAM" id="SSF58014">
    <property type="entry name" value="Coiled-coil domain of nucleotide exchange factor GrpE"/>
    <property type="match status" value="1"/>
</dbReference>
<dbReference type="OrthoDB" id="201635at2759"/>
<evidence type="ECO:0000256" key="3">
    <source>
        <dbReference type="ARBA" id="ARBA00023186"/>
    </source>
</evidence>
<dbReference type="CDD" id="cd00446">
    <property type="entry name" value="GrpE"/>
    <property type="match status" value="1"/>
</dbReference>
<keyword evidence="3 4" id="KW-0143">Chaperone</keyword>
<comment type="subcellular location">
    <subcellularLocation>
        <location evidence="1 4">Mitochondrion matrix</location>
    </subcellularLocation>
</comment>
<dbReference type="PANTHER" id="PTHR21237:SF23">
    <property type="entry name" value="GRPE PROTEIN HOMOLOG, MITOCHONDRIAL"/>
    <property type="match status" value="1"/>
</dbReference>
<dbReference type="AlphaFoldDB" id="A0A9N9GI74"/>
<keyword evidence="8" id="KW-1185">Reference proteome</keyword>
<dbReference type="PANTHER" id="PTHR21237">
    <property type="entry name" value="GRPE PROTEIN"/>
    <property type="match status" value="1"/>
</dbReference>
<dbReference type="InterPro" id="IPR013805">
    <property type="entry name" value="GrpE_CC"/>
</dbReference>
<evidence type="ECO:0000256" key="5">
    <source>
        <dbReference type="RuleBase" id="RU004478"/>
    </source>
</evidence>
<feature type="region of interest" description="Disordered" evidence="6">
    <location>
        <begin position="76"/>
        <end position="95"/>
    </location>
</feature>
<dbReference type="GO" id="GO:0000774">
    <property type="term" value="F:adenyl-nucleotide exchange factor activity"/>
    <property type="evidence" value="ECO:0007669"/>
    <property type="project" value="InterPro"/>
</dbReference>